<accession>A0A1F5ABG1</accession>
<dbReference type="InterPro" id="IPR023158">
    <property type="entry name" value="YerB-like_sf"/>
</dbReference>
<dbReference type="Proteomes" id="UP000177701">
    <property type="component" value="Unassembled WGS sequence"/>
</dbReference>
<comment type="caution">
    <text evidence="3">The sequence shown here is derived from an EMBL/GenBank/DDBJ whole genome shotgun (WGS) entry which is preliminary data.</text>
</comment>
<gene>
    <name evidence="3" type="ORF">A2V47_00180</name>
</gene>
<proteinExistence type="predicted"/>
<protein>
    <recommendedName>
        <fullName evidence="5">DUF3048 domain-containing protein</fullName>
    </recommendedName>
</protein>
<evidence type="ECO:0000313" key="3">
    <source>
        <dbReference type="EMBL" id="OGD15187.1"/>
    </source>
</evidence>
<evidence type="ECO:0000259" key="1">
    <source>
        <dbReference type="Pfam" id="PF11258"/>
    </source>
</evidence>
<dbReference type="Gene3D" id="3.50.90.10">
    <property type="entry name" value="YerB-like"/>
    <property type="match status" value="1"/>
</dbReference>
<evidence type="ECO:0000259" key="2">
    <source>
        <dbReference type="Pfam" id="PF17479"/>
    </source>
</evidence>
<dbReference type="InterPro" id="IPR021416">
    <property type="entry name" value="DUF3048_N"/>
</dbReference>
<name>A0A1F5ABG1_9BACT</name>
<dbReference type="EMBL" id="MEYH01000065">
    <property type="protein sequence ID" value="OGD15187.1"/>
    <property type="molecule type" value="Genomic_DNA"/>
</dbReference>
<dbReference type="Pfam" id="PF17479">
    <property type="entry name" value="DUF3048_C"/>
    <property type="match status" value="1"/>
</dbReference>
<feature type="domain" description="DUF3048" evidence="1">
    <location>
        <begin position="35"/>
        <end position="160"/>
    </location>
</feature>
<dbReference type="SUPFAM" id="SSF159774">
    <property type="entry name" value="YerB-like"/>
    <property type="match status" value="1"/>
</dbReference>
<dbReference type="AlphaFoldDB" id="A0A1F5ABG1"/>
<evidence type="ECO:0000313" key="4">
    <source>
        <dbReference type="Proteomes" id="UP000177701"/>
    </source>
</evidence>
<dbReference type="Pfam" id="PF11258">
    <property type="entry name" value="DUF3048"/>
    <property type="match status" value="1"/>
</dbReference>
<dbReference type="STRING" id="1797291.A2V47_00180"/>
<evidence type="ECO:0008006" key="5">
    <source>
        <dbReference type="Google" id="ProtNLM"/>
    </source>
</evidence>
<organism evidence="3 4">
    <name type="scientific">Candidatus Sediminicultor quintus</name>
    <dbReference type="NCBI Taxonomy" id="1797291"/>
    <lineage>
        <taxon>Bacteria</taxon>
        <taxon>Pseudomonadati</taxon>
        <taxon>Atribacterota</taxon>
        <taxon>Candidatus Phoenicimicrobiia</taxon>
        <taxon>Candidatus Pheonicimicrobiales</taxon>
        <taxon>Candidatus Phoenicimicrobiaceae</taxon>
        <taxon>Candidatus Sediminicultor</taxon>
    </lineage>
</organism>
<feature type="domain" description="DUF3048" evidence="2">
    <location>
        <begin position="186"/>
        <end position="299"/>
    </location>
</feature>
<dbReference type="InterPro" id="IPR035328">
    <property type="entry name" value="DUF3048_C"/>
</dbReference>
<reference evidence="3 4" key="1">
    <citation type="journal article" date="2016" name="Nat. Commun.">
        <title>Thousands of microbial genomes shed light on interconnected biogeochemical processes in an aquifer system.</title>
        <authorList>
            <person name="Anantharaman K."/>
            <person name="Brown C.T."/>
            <person name="Hug L.A."/>
            <person name="Sharon I."/>
            <person name="Castelle C.J."/>
            <person name="Probst A.J."/>
            <person name="Thomas B.C."/>
            <person name="Singh A."/>
            <person name="Wilkins M.J."/>
            <person name="Karaoz U."/>
            <person name="Brodie E.L."/>
            <person name="Williams K.H."/>
            <person name="Hubbard S.S."/>
            <person name="Banfield J.F."/>
        </authorList>
    </citation>
    <scope>NUCLEOTIDE SEQUENCE [LARGE SCALE GENOMIC DNA]</scope>
</reference>
<sequence>MKKEILGKSFLCRFMLLFIVLFTCLTINSNIYADEVRPLAIMIGNSPEEVIHQTSLNKADIIYEANVEYPFTRLMAIFNNNDDGIVGPVRSSRYYFSRLAVEWSAIFAHCGGQSLKSERVVNLDQMLYPSPYWRDTNIGGWINLFTNIQNIREKSRKMGFQEKIDLHNHLFGPRTLNLSGGNITKISIQYNQKHIIAYEYRADTNTYLRYVNSKPHQDSKTLESITASNIIIQYVSVEGIPGDEEGRLEVGVIGEGIAKIFYGGNYYLTKWIKKSKDQPTVYYDNHGNVINLNQGNIWIHLVPEETKVWFK</sequence>